<dbReference type="GO" id="GO:0008168">
    <property type="term" value="F:methyltransferase activity"/>
    <property type="evidence" value="ECO:0007669"/>
    <property type="project" value="UniProtKB-KW"/>
</dbReference>
<evidence type="ECO:0000313" key="4">
    <source>
        <dbReference type="Proteomes" id="UP000199170"/>
    </source>
</evidence>
<protein>
    <submittedName>
        <fullName evidence="3">Methylated-DNA-[protein]-cysteine S-methyltransferase</fullName>
    </submittedName>
</protein>
<feature type="domain" description="Methylated-DNA-[protein]-cysteine S-methyltransferase DNA binding" evidence="2">
    <location>
        <begin position="73"/>
        <end position="134"/>
    </location>
</feature>
<proteinExistence type="predicted"/>
<accession>A0A1H3CT62</accession>
<keyword evidence="3" id="KW-0808">Transferase</keyword>
<reference evidence="4" key="1">
    <citation type="submission" date="2016-10" db="EMBL/GenBank/DDBJ databases">
        <authorList>
            <person name="Varghese N."/>
            <person name="Submissions S."/>
        </authorList>
    </citation>
    <scope>NUCLEOTIDE SEQUENCE [LARGE SCALE GENOMIC DNA]</scope>
    <source>
        <strain evidence="4">CGMCC 1.10118</strain>
    </source>
</reference>
<dbReference type="Pfam" id="PF01035">
    <property type="entry name" value="DNA_binding_1"/>
    <property type="match status" value="1"/>
</dbReference>
<name>A0A1H3CT62_9EURY</name>
<dbReference type="SUPFAM" id="SSF46767">
    <property type="entry name" value="Methylated DNA-protein cysteine methyltransferase, C-terminal domain"/>
    <property type="match status" value="1"/>
</dbReference>
<dbReference type="AlphaFoldDB" id="A0A1H3CT62"/>
<dbReference type="RefSeq" id="WP_089764063.1">
    <property type="nucleotide sequence ID" value="NZ_FNPB01000001.1"/>
</dbReference>
<dbReference type="OrthoDB" id="372118at2157"/>
<keyword evidence="3" id="KW-0489">Methyltransferase</keyword>
<dbReference type="Proteomes" id="UP000199170">
    <property type="component" value="Unassembled WGS sequence"/>
</dbReference>
<evidence type="ECO:0000256" key="1">
    <source>
        <dbReference type="ARBA" id="ARBA00022763"/>
    </source>
</evidence>
<dbReference type="EMBL" id="FNPB01000001">
    <property type="protein sequence ID" value="SDX56599.1"/>
    <property type="molecule type" value="Genomic_DNA"/>
</dbReference>
<keyword evidence="1" id="KW-0227">DNA damage</keyword>
<dbReference type="InterPro" id="IPR014048">
    <property type="entry name" value="MethylDNA_cys_MeTrfase_DNA-bd"/>
</dbReference>
<dbReference type="STRING" id="660517.SAMN04487946_101153"/>
<dbReference type="InterPro" id="IPR036388">
    <property type="entry name" value="WH-like_DNA-bd_sf"/>
</dbReference>
<evidence type="ECO:0000259" key="2">
    <source>
        <dbReference type="Pfam" id="PF01035"/>
    </source>
</evidence>
<organism evidence="3 4">
    <name type="scientific">Halobellus clavatus</name>
    <dbReference type="NCBI Taxonomy" id="660517"/>
    <lineage>
        <taxon>Archaea</taxon>
        <taxon>Methanobacteriati</taxon>
        <taxon>Methanobacteriota</taxon>
        <taxon>Stenosarchaea group</taxon>
        <taxon>Halobacteria</taxon>
        <taxon>Halobacteriales</taxon>
        <taxon>Haloferacaceae</taxon>
        <taxon>Halobellus</taxon>
    </lineage>
</organism>
<dbReference type="GO" id="GO:0032259">
    <property type="term" value="P:methylation"/>
    <property type="evidence" value="ECO:0007669"/>
    <property type="project" value="UniProtKB-KW"/>
</dbReference>
<gene>
    <name evidence="3" type="ORF">SAMN04487946_101153</name>
</gene>
<keyword evidence="4" id="KW-1185">Reference proteome</keyword>
<evidence type="ECO:0000313" key="3">
    <source>
        <dbReference type="EMBL" id="SDX56599.1"/>
    </source>
</evidence>
<dbReference type="InterPro" id="IPR036217">
    <property type="entry name" value="MethylDNA_cys_MeTrfase_DNAb"/>
</dbReference>
<dbReference type="Gene3D" id="1.10.10.10">
    <property type="entry name" value="Winged helix-like DNA-binding domain superfamily/Winged helix DNA-binding domain"/>
    <property type="match status" value="1"/>
</dbReference>
<sequence length="150" mass="16085">MDVGVFARESDQLTRAVEIGIASGRVISVSFPETPPADAEADHPLLDRVSAYLAGERDHFDDVDVALTVPTDQRSVLEATRNVPHGETVSLDRVVRMAGLDPDERAALDTARTALSENPVPLFVPDHRVRDAPGGAPPSVAARLREIESA</sequence>
<dbReference type="GO" id="GO:0006281">
    <property type="term" value="P:DNA repair"/>
    <property type="evidence" value="ECO:0007669"/>
    <property type="project" value="InterPro"/>
</dbReference>